<dbReference type="EMBL" id="BK002628">
    <property type="protein sequence ID" value="DAA04134.1"/>
    <property type="molecule type" value="Genomic_DNA"/>
</dbReference>
<feature type="compositionally biased region" description="Low complexity" evidence="1">
    <location>
        <begin position="23"/>
        <end position="39"/>
    </location>
</feature>
<proteinExistence type="predicted"/>
<sequence>MCLMPKTATFAEICGCRSSGSQKPPTKTNETTEATEATNHTPRNTTWWLVQLCQRRFWKACPNARQPGTGTQLQKISPLLFPPAPFFFLTVSGNCGSSGDSSLGGQEAKIKYGSLLRNGSQIGGSTDNNKFANTFEYTHYRHGV</sequence>
<protein>
    <submittedName>
        <fullName evidence="2">HDC14234</fullName>
    </submittedName>
</protein>
<feature type="region of interest" description="Disordered" evidence="1">
    <location>
        <begin position="18"/>
        <end position="39"/>
    </location>
</feature>
<reference evidence="2" key="1">
    <citation type="journal article" date="2003" name="Genome Biol.">
        <title>An integrated gene annotation and transcriptional profiling approach towards the full gene content of the Drosophila genome.</title>
        <authorList>
            <person name="Hild M."/>
            <person name="Beckmann B."/>
            <person name="Haas S.A."/>
            <person name="Koch B."/>
            <person name="Solovyev V."/>
            <person name="Busold C."/>
            <person name="Fellenberg K."/>
            <person name="Boutros M."/>
            <person name="Vingron M."/>
            <person name="Sauer F."/>
            <person name="Hoheisel J.D."/>
            <person name="Paro R."/>
        </authorList>
    </citation>
    <scope>NUCLEOTIDE SEQUENCE</scope>
</reference>
<accession>Q6IJT8</accession>
<evidence type="ECO:0000313" key="2">
    <source>
        <dbReference type="EMBL" id="DAA04134.1"/>
    </source>
</evidence>
<organism evidence="2">
    <name type="scientific">Drosophila melanogaster</name>
    <name type="common">Fruit fly</name>
    <dbReference type="NCBI Taxonomy" id="7227"/>
    <lineage>
        <taxon>Eukaryota</taxon>
        <taxon>Metazoa</taxon>
        <taxon>Ecdysozoa</taxon>
        <taxon>Arthropoda</taxon>
        <taxon>Hexapoda</taxon>
        <taxon>Insecta</taxon>
        <taxon>Pterygota</taxon>
        <taxon>Neoptera</taxon>
        <taxon>Endopterygota</taxon>
        <taxon>Diptera</taxon>
        <taxon>Brachycera</taxon>
        <taxon>Muscomorpha</taxon>
        <taxon>Ephydroidea</taxon>
        <taxon>Drosophilidae</taxon>
        <taxon>Drosophila</taxon>
        <taxon>Sophophora</taxon>
    </lineage>
</organism>
<evidence type="ECO:0000256" key="1">
    <source>
        <dbReference type="SAM" id="MobiDB-lite"/>
    </source>
</evidence>
<dbReference type="AlphaFoldDB" id="Q6IJT8"/>
<gene>
    <name evidence="2" type="ORF">HDC14234</name>
</gene>
<name>Q6IJT8_DROME</name>